<protein>
    <submittedName>
        <fullName evidence="3">Uncharacterized protein</fullName>
    </submittedName>
</protein>
<keyword evidence="2" id="KW-0812">Transmembrane</keyword>
<dbReference type="EMBL" id="JBCGBO010000003">
    <property type="protein sequence ID" value="KAK9214951.1"/>
    <property type="molecule type" value="Genomic_DNA"/>
</dbReference>
<keyword evidence="2" id="KW-1133">Transmembrane helix</keyword>
<keyword evidence="4" id="KW-1185">Reference proteome</keyword>
<evidence type="ECO:0000256" key="2">
    <source>
        <dbReference type="SAM" id="Phobius"/>
    </source>
</evidence>
<feature type="transmembrane region" description="Helical" evidence="2">
    <location>
        <begin position="93"/>
        <end position="112"/>
    </location>
</feature>
<evidence type="ECO:0000313" key="4">
    <source>
        <dbReference type="Proteomes" id="UP001428341"/>
    </source>
</evidence>
<feature type="compositionally biased region" description="Basic and acidic residues" evidence="1">
    <location>
        <begin position="213"/>
        <end position="223"/>
    </location>
</feature>
<gene>
    <name evidence="3" type="ORF">WN944_006953</name>
</gene>
<dbReference type="Proteomes" id="UP001428341">
    <property type="component" value="Unassembled WGS sequence"/>
</dbReference>
<feature type="compositionally biased region" description="Polar residues" evidence="1">
    <location>
        <begin position="231"/>
        <end position="244"/>
    </location>
</feature>
<evidence type="ECO:0000256" key="1">
    <source>
        <dbReference type="SAM" id="MobiDB-lite"/>
    </source>
</evidence>
<dbReference type="AlphaFoldDB" id="A0AAP0QTR1"/>
<feature type="region of interest" description="Disordered" evidence="1">
    <location>
        <begin position="213"/>
        <end position="244"/>
    </location>
</feature>
<accession>A0AAP0QTR1</accession>
<feature type="transmembrane region" description="Helical" evidence="2">
    <location>
        <begin position="45"/>
        <end position="66"/>
    </location>
</feature>
<feature type="transmembrane region" description="Helical" evidence="2">
    <location>
        <begin position="132"/>
        <end position="149"/>
    </location>
</feature>
<evidence type="ECO:0000313" key="3">
    <source>
        <dbReference type="EMBL" id="KAK9214951.1"/>
    </source>
</evidence>
<sequence length="271" mass="31648">MDCRDESTESPRLSMKNLKDNELEHEYERPLLCTKLYLEKSTYQFLQIFAFVYPTLASALAVFVFLHDSSIIMQKKIVISYSPSFKQTHSSGLSCLITWAYYLVFLFSITNLCDVDDENMRGWCAIMEPENYYVSLLLSFCLGILPLMLSDIRLTSRCNEAEWELLRNVNTETDKLVLCKKRSEIKKDERTDSIDVLVYIEKRCNAKRTKLRKDQQTKDVKEESIDDVESDQTNINGQNEQLEASTQINETVEHELRGLQSKYYGLQMKYI</sequence>
<reference evidence="3 4" key="1">
    <citation type="submission" date="2024-05" db="EMBL/GenBank/DDBJ databases">
        <title>Haplotype-resolved chromosome-level genome assembly of Huyou (Citrus changshanensis).</title>
        <authorList>
            <person name="Miao C."/>
            <person name="Chen W."/>
            <person name="Wu Y."/>
            <person name="Wang L."/>
            <person name="Zhao S."/>
            <person name="Grierson D."/>
            <person name="Xu C."/>
            <person name="Chen K."/>
        </authorList>
    </citation>
    <scope>NUCLEOTIDE SEQUENCE [LARGE SCALE GENOMIC DNA]</scope>
    <source>
        <strain evidence="3">01-14</strain>
        <tissue evidence="3">Leaf</tissue>
    </source>
</reference>
<comment type="caution">
    <text evidence="3">The sequence shown here is derived from an EMBL/GenBank/DDBJ whole genome shotgun (WGS) entry which is preliminary data.</text>
</comment>
<proteinExistence type="predicted"/>
<keyword evidence="2" id="KW-0472">Membrane</keyword>
<organism evidence="3 4">
    <name type="scientific">Citrus x changshan-huyou</name>
    <dbReference type="NCBI Taxonomy" id="2935761"/>
    <lineage>
        <taxon>Eukaryota</taxon>
        <taxon>Viridiplantae</taxon>
        <taxon>Streptophyta</taxon>
        <taxon>Embryophyta</taxon>
        <taxon>Tracheophyta</taxon>
        <taxon>Spermatophyta</taxon>
        <taxon>Magnoliopsida</taxon>
        <taxon>eudicotyledons</taxon>
        <taxon>Gunneridae</taxon>
        <taxon>Pentapetalae</taxon>
        <taxon>rosids</taxon>
        <taxon>malvids</taxon>
        <taxon>Sapindales</taxon>
        <taxon>Rutaceae</taxon>
        <taxon>Aurantioideae</taxon>
        <taxon>Citrus</taxon>
    </lineage>
</organism>
<name>A0AAP0QTR1_9ROSI</name>